<evidence type="ECO:0000259" key="8">
    <source>
        <dbReference type="PROSITE" id="PS51217"/>
    </source>
</evidence>
<sequence length="1123" mass="126893">MYISDLHIHSRFSRATSKEGDPEHLQLFARKKGIQVVGTGDFTHPQWRKELEEKLEEDGRGFYKLKKEYQIEDSMTPDSIEPRFVVTGEISSIYKKKGKTRKVHNLLILPGLEEAEKLSAKLETIGNIHSDGRPILGLDSRDLLEIMLELCPQGIFVPAHIWTPHFAMFGAFSGFDSVEECFEDLTPYVHAVETGLSSDPPMNWRVSMLDKYQLISNSDAHSPGKLGREANLMNGDMSYEGLQKAIQTGEGLYGTIEFFPEEGKYHYDGHRKCHLCLSPSQTREYEGRCPVCGKKITIGVEHRVEELADRDLGYVRKNAKPFESLMPLPELIAQATRHSAASVKVQRQYGEMLANLGPEFEILREVPIEDIKREAGYFISEGVRRLRQGQVERIPGFDGEYGTIKLFQGSELEDTEGQISFFDVLSPGTAGHLEKAAQKAEENRGNPVSWEKTEPRAAERQSLSESAEFQSPSDVPEFQSPSDAAELQSPSDIAGIQMPSDAEEFRPLSDVAGLQPPAKAKRESAASGLNQRQRQAVEALEPVVAVIAGPGTGKTKTLVSKILYLMEYRKVKPSQITAVTFTNKAAREMQERVGKELGNERTARMLHMGTFHSICLDLLKKKGEDFILGDHMLLEDLAGETIREFNLEVGIKDFLLRLSLHKCGSALEEEKEWQKAFFYYQGKLKEGKILDFDDLLLETMRLLDGPDGEALRGQSFQYLLVDEFQDINPLQYQLILKWNQGGRELFVIGDPDQSIYGFRGSDEKCFLRLKEDRPELSVITLTENYRSFRPVVESGEALMKAAPWQRPGKEESLQAIRGEGPLLRVVQTPTELSQGIFIAKEINRQAGGLDMLDTQKGFSRESERRQKSFSDMAILYRTHSQARLLERCLQQEGIPYVVAGRDDFLSDAKVRGSVGFFRSLLWEAEELSRGLGLKLLWKLPENDITSQIYLNMKKKYRPLVKKGKPSKVLEAWISDMNLEKNPAMEKLRQMSLLYSTMEEFLQALSLGTEGELVRCGGKSYSSDAVTLMTLHGSKGLEFPLVFLWGVQEGKLPLESSSHKADEAEERRLFFVGITRARDELILTYTGQPSKFLKDIPEELCVQEEGGKRKEKPEARQMSLFDFM</sequence>
<dbReference type="Pfam" id="PF13361">
    <property type="entry name" value="UvrD_C"/>
    <property type="match status" value="2"/>
</dbReference>
<evidence type="ECO:0000256" key="3">
    <source>
        <dbReference type="ARBA" id="ARBA00022806"/>
    </source>
</evidence>
<reference evidence="9" key="1">
    <citation type="journal article" date="2021" name="PeerJ">
        <title>Extensive microbial diversity within the chicken gut microbiome revealed by metagenomics and culture.</title>
        <authorList>
            <person name="Gilroy R."/>
            <person name="Ravi A."/>
            <person name="Getino M."/>
            <person name="Pursley I."/>
            <person name="Horton D.L."/>
            <person name="Alikhan N.F."/>
            <person name="Baker D."/>
            <person name="Gharbi K."/>
            <person name="Hall N."/>
            <person name="Watson M."/>
            <person name="Adriaenssens E.M."/>
            <person name="Foster-Nyarko E."/>
            <person name="Jarju S."/>
            <person name="Secka A."/>
            <person name="Antonio M."/>
            <person name="Oren A."/>
            <person name="Chaudhuri R.R."/>
            <person name="La Ragione R."/>
            <person name="Hildebrand F."/>
            <person name="Pallen M.J."/>
        </authorList>
    </citation>
    <scope>NUCLEOTIDE SEQUENCE</scope>
    <source>
        <strain evidence="9">1068</strain>
    </source>
</reference>
<dbReference type="PROSITE" id="PS51198">
    <property type="entry name" value="UVRD_HELICASE_ATP_BIND"/>
    <property type="match status" value="1"/>
</dbReference>
<evidence type="ECO:0000259" key="7">
    <source>
        <dbReference type="PROSITE" id="PS51198"/>
    </source>
</evidence>
<feature type="compositionally biased region" description="Polar residues" evidence="6">
    <location>
        <begin position="461"/>
        <end position="473"/>
    </location>
</feature>
<evidence type="ECO:0000256" key="1">
    <source>
        <dbReference type="ARBA" id="ARBA00022741"/>
    </source>
</evidence>
<dbReference type="Proteomes" id="UP000824056">
    <property type="component" value="Unassembled WGS sequence"/>
</dbReference>
<dbReference type="InterPro" id="IPR014017">
    <property type="entry name" value="DNA_helicase_UvrD-like_C"/>
</dbReference>
<keyword evidence="4 5" id="KW-0067">ATP-binding</keyword>
<evidence type="ECO:0000256" key="6">
    <source>
        <dbReference type="SAM" id="MobiDB-lite"/>
    </source>
</evidence>
<dbReference type="CDD" id="cd18807">
    <property type="entry name" value="SF1_C_UvrD"/>
    <property type="match status" value="1"/>
</dbReference>
<dbReference type="PROSITE" id="PS51217">
    <property type="entry name" value="UVRD_HELICASE_CTER"/>
    <property type="match status" value="1"/>
</dbReference>
<dbReference type="SUPFAM" id="SSF52540">
    <property type="entry name" value="P-loop containing nucleoside triphosphate hydrolases"/>
    <property type="match status" value="1"/>
</dbReference>
<name>A0A9D2JR01_9FIRM</name>
<dbReference type="Gene3D" id="3.20.20.140">
    <property type="entry name" value="Metal-dependent hydrolases"/>
    <property type="match status" value="1"/>
</dbReference>
<dbReference type="CDD" id="cd17932">
    <property type="entry name" value="DEXQc_UvrD"/>
    <property type="match status" value="1"/>
</dbReference>
<dbReference type="AlphaFoldDB" id="A0A9D2JR01"/>
<feature type="region of interest" description="Disordered" evidence="6">
    <location>
        <begin position="436"/>
        <end position="488"/>
    </location>
</feature>
<dbReference type="InterPro" id="IPR013986">
    <property type="entry name" value="DExx_box_DNA_helicase_dom_sf"/>
</dbReference>
<keyword evidence="2 5" id="KW-0378">Hydrolase</keyword>
<comment type="caution">
    <text evidence="9">The sequence shown here is derived from an EMBL/GenBank/DDBJ whole genome shotgun (WGS) entry which is preliminary data.</text>
</comment>
<dbReference type="EMBL" id="DXBG01000014">
    <property type="protein sequence ID" value="HIZ64370.1"/>
    <property type="molecule type" value="Genomic_DNA"/>
</dbReference>
<evidence type="ECO:0000313" key="10">
    <source>
        <dbReference type="Proteomes" id="UP000824056"/>
    </source>
</evidence>
<dbReference type="GO" id="GO:0016787">
    <property type="term" value="F:hydrolase activity"/>
    <property type="evidence" value="ECO:0007669"/>
    <property type="project" value="UniProtKB-UniRule"/>
</dbReference>
<feature type="binding site" evidence="5">
    <location>
        <begin position="548"/>
        <end position="555"/>
    </location>
    <ligand>
        <name>ATP</name>
        <dbReference type="ChEBI" id="CHEBI:30616"/>
    </ligand>
</feature>
<dbReference type="CDD" id="cd19067">
    <property type="entry name" value="PfuEndoQ-like"/>
    <property type="match status" value="1"/>
</dbReference>
<dbReference type="Gene3D" id="3.40.50.300">
    <property type="entry name" value="P-loop containing nucleotide triphosphate hydrolases"/>
    <property type="match status" value="3"/>
</dbReference>
<feature type="domain" description="UvrD-like helicase C-terminal" evidence="8">
    <location>
        <begin position="789"/>
        <end position="1078"/>
    </location>
</feature>
<dbReference type="Gene3D" id="1.10.486.10">
    <property type="entry name" value="PCRA, domain 4"/>
    <property type="match status" value="1"/>
</dbReference>
<gene>
    <name evidence="9" type="ORF">H9809_00460</name>
</gene>
<evidence type="ECO:0000256" key="5">
    <source>
        <dbReference type="PROSITE-ProRule" id="PRU00560"/>
    </source>
</evidence>
<organism evidence="9 10">
    <name type="scientific">Candidatus Blautia pullicola</name>
    <dbReference type="NCBI Taxonomy" id="2838498"/>
    <lineage>
        <taxon>Bacteria</taxon>
        <taxon>Bacillati</taxon>
        <taxon>Bacillota</taxon>
        <taxon>Clostridia</taxon>
        <taxon>Lachnospirales</taxon>
        <taxon>Lachnospiraceae</taxon>
        <taxon>Blautia</taxon>
    </lineage>
</organism>
<dbReference type="InterPro" id="IPR016195">
    <property type="entry name" value="Pol/histidinol_Pase-like"/>
</dbReference>
<protein>
    <submittedName>
        <fullName evidence="9">UvrD-helicase domain-containing protein</fullName>
    </submittedName>
</protein>
<reference evidence="9" key="2">
    <citation type="submission" date="2021-04" db="EMBL/GenBank/DDBJ databases">
        <authorList>
            <person name="Gilroy R."/>
        </authorList>
    </citation>
    <scope>NUCLEOTIDE SEQUENCE</scope>
    <source>
        <strain evidence="9">1068</strain>
    </source>
</reference>
<keyword evidence="3 5" id="KW-0347">Helicase</keyword>
<accession>A0A9D2JR01</accession>
<keyword evidence="1 5" id="KW-0547">Nucleotide-binding</keyword>
<dbReference type="InterPro" id="IPR014016">
    <property type="entry name" value="UvrD-like_ATP-bd"/>
</dbReference>
<dbReference type="SUPFAM" id="SSF89550">
    <property type="entry name" value="PHP domain-like"/>
    <property type="match status" value="1"/>
</dbReference>
<evidence type="ECO:0000313" key="9">
    <source>
        <dbReference type="EMBL" id="HIZ64370.1"/>
    </source>
</evidence>
<evidence type="ECO:0000256" key="2">
    <source>
        <dbReference type="ARBA" id="ARBA00022801"/>
    </source>
</evidence>
<evidence type="ECO:0000256" key="4">
    <source>
        <dbReference type="ARBA" id="ARBA00022840"/>
    </source>
</evidence>
<dbReference type="GO" id="GO:0004386">
    <property type="term" value="F:helicase activity"/>
    <property type="evidence" value="ECO:0007669"/>
    <property type="project" value="UniProtKB-UniRule"/>
</dbReference>
<dbReference type="Pfam" id="PF00580">
    <property type="entry name" value="UvrD-helicase"/>
    <property type="match status" value="1"/>
</dbReference>
<dbReference type="PANTHER" id="PTHR40084">
    <property type="entry name" value="PHOSPHOHYDROLASE, PHP FAMILY"/>
    <property type="match status" value="1"/>
</dbReference>
<dbReference type="InterPro" id="IPR027417">
    <property type="entry name" value="P-loop_NTPase"/>
</dbReference>
<dbReference type="PANTHER" id="PTHR40084:SF1">
    <property type="entry name" value="PHOSPHOTRANSFERASE"/>
    <property type="match status" value="1"/>
</dbReference>
<proteinExistence type="predicted"/>
<dbReference type="GO" id="GO:0005524">
    <property type="term" value="F:ATP binding"/>
    <property type="evidence" value="ECO:0007669"/>
    <property type="project" value="UniProtKB-UniRule"/>
</dbReference>
<feature type="domain" description="UvrD-like helicase ATP-binding" evidence="7">
    <location>
        <begin position="527"/>
        <end position="788"/>
    </location>
</feature>
<dbReference type="Gene3D" id="1.10.10.160">
    <property type="match status" value="1"/>
</dbReference>